<evidence type="ECO:0000256" key="2">
    <source>
        <dbReference type="ARBA" id="ARBA00011081"/>
    </source>
</evidence>
<evidence type="ECO:0000256" key="9">
    <source>
        <dbReference type="ARBA" id="ARBA00023229"/>
    </source>
</evidence>
<keyword evidence="14" id="KW-1185">Reference proteome</keyword>
<dbReference type="GO" id="GO:0005829">
    <property type="term" value="C:cytosol"/>
    <property type="evidence" value="ECO:0007669"/>
    <property type="project" value="TreeGrafter"/>
</dbReference>
<feature type="binding site" evidence="11">
    <location>
        <position position="146"/>
    </location>
    <ligand>
        <name>Mg(2+)</name>
        <dbReference type="ChEBI" id="CHEBI:18420"/>
    </ligand>
</feature>
<dbReference type="Pfam" id="PF02780">
    <property type="entry name" value="Transketolase_C"/>
    <property type="match status" value="1"/>
</dbReference>
<comment type="catalytic activity">
    <reaction evidence="11">
        <text>D-glyceraldehyde 3-phosphate + pyruvate + H(+) = 1-deoxy-D-xylulose 5-phosphate + CO2</text>
        <dbReference type="Rhea" id="RHEA:12605"/>
        <dbReference type="ChEBI" id="CHEBI:15361"/>
        <dbReference type="ChEBI" id="CHEBI:15378"/>
        <dbReference type="ChEBI" id="CHEBI:16526"/>
        <dbReference type="ChEBI" id="CHEBI:57792"/>
        <dbReference type="ChEBI" id="CHEBI:59776"/>
        <dbReference type="EC" id="2.2.1.7"/>
    </reaction>
</comment>
<dbReference type="PANTHER" id="PTHR43322">
    <property type="entry name" value="1-D-DEOXYXYLULOSE 5-PHOSPHATE SYNTHASE-RELATED"/>
    <property type="match status" value="1"/>
</dbReference>
<dbReference type="SUPFAM" id="SSF52518">
    <property type="entry name" value="Thiamin diphosphate-binding fold (THDP-binding)"/>
    <property type="match status" value="2"/>
</dbReference>
<dbReference type="SUPFAM" id="SSF52922">
    <property type="entry name" value="TK C-terminal domain-like"/>
    <property type="match status" value="1"/>
</dbReference>
<dbReference type="PROSITE" id="PS00801">
    <property type="entry name" value="TRANSKETOLASE_1"/>
    <property type="match status" value="1"/>
</dbReference>
<comment type="function">
    <text evidence="10 11">Catalyzes the acyloin condensation reaction between C atoms 2 and 3 of pyruvate and glyceraldehyde 3-phosphate to yield 1-deoxy-D-xylulose-5-phosphate (DXP).</text>
</comment>
<evidence type="ECO:0000313" key="14">
    <source>
        <dbReference type="Proteomes" id="UP000184526"/>
    </source>
</evidence>
<dbReference type="STRING" id="1121306.SAMN02745196_00434"/>
<proteinExistence type="inferred from homology"/>
<dbReference type="InterPro" id="IPR009014">
    <property type="entry name" value="Transketo_C/PFOR_II"/>
</dbReference>
<accession>A0A1M5T550</accession>
<keyword evidence="7 11" id="KW-0784">Thiamine biosynthesis</keyword>
<feature type="binding site" evidence="11">
    <location>
        <position position="74"/>
    </location>
    <ligand>
        <name>thiamine diphosphate</name>
        <dbReference type="ChEBI" id="CHEBI:58937"/>
    </ligand>
</feature>
<dbReference type="EC" id="2.2.1.7" evidence="11"/>
<dbReference type="GO" id="GO:0008661">
    <property type="term" value="F:1-deoxy-D-xylulose-5-phosphate synthase activity"/>
    <property type="evidence" value="ECO:0007669"/>
    <property type="project" value="UniProtKB-UniRule"/>
</dbReference>
<dbReference type="CDD" id="cd07033">
    <property type="entry name" value="TPP_PYR_DXS_TK_like"/>
    <property type="match status" value="1"/>
</dbReference>
<evidence type="ECO:0000256" key="10">
    <source>
        <dbReference type="ARBA" id="ARBA00055605"/>
    </source>
</evidence>
<feature type="binding site" evidence="11">
    <location>
        <position position="286"/>
    </location>
    <ligand>
        <name>thiamine diphosphate</name>
        <dbReference type="ChEBI" id="CHEBI:58937"/>
    </ligand>
</feature>
<comment type="similarity">
    <text evidence="2 11">Belongs to the transketolase family. DXPS subfamily.</text>
</comment>
<feature type="binding site" evidence="11">
    <location>
        <position position="175"/>
    </location>
    <ligand>
        <name>thiamine diphosphate</name>
        <dbReference type="ChEBI" id="CHEBI:58937"/>
    </ligand>
</feature>
<organism evidence="13 14">
    <name type="scientific">Clostridium collagenovorans DSM 3089</name>
    <dbReference type="NCBI Taxonomy" id="1121306"/>
    <lineage>
        <taxon>Bacteria</taxon>
        <taxon>Bacillati</taxon>
        <taxon>Bacillota</taxon>
        <taxon>Clostridia</taxon>
        <taxon>Eubacteriales</taxon>
        <taxon>Clostridiaceae</taxon>
        <taxon>Clostridium</taxon>
    </lineage>
</organism>
<feature type="binding site" evidence="11">
    <location>
        <position position="366"/>
    </location>
    <ligand>
        <name>thiamine diphosphate</name>
        <dbReference type="ChEBI" id="CHEBI:58937"/>
    </ligand>
</feature>
<feature type="binding site" evidence="11">
    <location>
        <position position="175"/>
    </location>
    <ligand>
        <name>Mg(2+)</name>
        <dbReference type="ChEBI" id="CHEBI:18420"/>
    </ligand>
</feature>
<dbReference type="NCBIfam" id="NF003933">
    <property type="entry name" value="PRK05444.2-2"/>
    <property type="match status" value="1"/>
</dbReference>
<dbReference type="FunFam" id="3.40.50.970:FF:000005">
    <property type="entry name" value="1-deoxy-D-xylulose-5-phosphate synthase"/>
    <property type="match status" value="1"/>
</dbReference>
<dbReference type="UniPathway" id="UPA00064">
    <property type="reaction ID" value="UER00091"/>
</dbReference>
<keyword evidence="6 11" id="KW-0460">Magnesium</keyword>
<dbReference type="PROSITE" id="PS00802">
    <property type="entry name" value="TRANSKETOLASE_2"/>
    <property type="match status" value="1"/>
</dbReference>
<dbReference type="GO" id="GO:0019288">
    <property type="term" value="P:isopentenyl diphosphate biosynthetic process, methylerythritol 4-phosphate pathway"/>
    <property type="evidence" value="ECO:0007669"/>
    <property type="project" value="TreeGrafter"/>
</dbReference>
<evidence type="ECO:0000256" key="6">
    <source>
        <dbReference type="ARBA" id="ARBA00022842"/>
    </source>
</evidence>
<dbReference type="RefSeq" id="WP_072829597.1">
    <property type="nucleotide sequence ID" value="NZ_FQXP01000003.1"/>
</dbReference>
<dbReference type="GO" id="GO:0009228">
    <property type="term" value="P:thiamine biosynthetic process"/>
    <property type="evidence" value="ECO:0007669"/>
    <property type="project" value="UniProtKB-UniRule"/>
</dbReference>
<sequence length="622" mass="68769">MSKILENYKGVKDVNKMSLEELNSFSKEIREFLIKNVSKTGGHLASNLGVVELTLSIFKVFNMERDKLIWDVGHQSYVHKLLTGRKNEFENLRNYGGISGFPKRQESPYDAFDTGHSSTSISAGIGMARARDLKKENYRVISVIGDGALTGGMALEALNDIGYNKTNMTIILNDNEMSIAKNVGGMSSYLNKLRTDPKYNRLKEDLNSTILKIPNVGKDMVTTMQRFKDGVKHLVVPGMFFEDIGIKYIGPIDGHDIKKLNEVLRRAKEVSGPVLVHVLTLKGKGYKFAEQNPNKFHGVGPFDSCNGECATSSSRNYSSVFGESMIELAKEDKDLVAVTAAMPDGTGLLDFSKKYKNRFFDVGIAEQHAVTLSAGMAAAGLKPVFAVYSTFLQRAYDQVVHDVCIQNLPVVFAIDRAGIVGQDGETHQGIFDISFLSHIPNMTIVSPKCIDEMKPLLKWSLDHNGPVAIRYPRGGDCNNLRLQPSENFSLGKWETIKEGKDVVIIATGKMVQHAMLAEMELKKENIDCGIINATFIKPIDKKNVDLLSKKYKNIVTIEDNVIQGGLGSTILQYLNSIGYNGTVSNLGYEDEFIPHGNSNKLYEVYGLNPSGIKEKILAGLKV</sequence>
<dbReference type="EMBL" id="FQXP01000003">
    <property type="protein sequence ID" value="SHH45720.1"/>
    <property type="molecule type" value="Genomic_DNA"/>
</dbReference>
<dbReference type="InterPro" id="IPR005475">
    <property type="entry name" value="Transketolase-like_Pyr-bd"/>
</dbReference>
<name>A0A1M5T550_9CLOT</name>
<dbReference type="CDD" id="cd02007">
    <property type="entry name" value="TPP_DXS"/>
    <property type="match status" value="1"/>
</dbReference>
<dbReference type="GO" id="GO:0030976">
    <property type="term" value="F:thiamine pyrophosphate binding"/>
    <property type="evidence" value="ECO:0007669"/>
    <property type="project" value="UniProtKB-UniRule"/>
</dbReference>
<gene>
    <name evidence="11" type="primary">dxs</name>
    <name evidence="13" type="ORF">SAMN02745196_00434</name>
</gene>
<dbReference type="InterPro" id="IPR033248">
    <property type="entry name" value="Transketolase_C"/>
</dbReference>
<evidence type="ECO:0000313" key="13">
    <source>
        <dbReference type="EMBL" id="SHH45720.1"/>
    </source>
</evidence>
<dbReference type="AlphaFoldDB" id="A0A1M5T550"/>
<dbReference type="NCBIfam" id="TIGR00204">
    <property type="entry name" value="dxs"/>
    <property type="match status" value="1"/>
</dbReference>
<dbReference type="FunFam" id="3.40.50.920:FF:000002">
    <property type="entry name" value="1-deoxy-D-xylulose-5-phosphate synthase"/>
    <property type="match status" value="1"/>
</dbReference>
<dbReference type="SMART" id="SM00861">
    <property type="entry name" value="Transket_pyr"/>
    <property type="match status" value="1"/>
</dbReference>
<dbReference type="OrthoDB" id="9803371at2"/>
<evidence type="ECO:0000256" key="4">
    <source>
        <dbReference type="ARBA" id="ARBA00022679"/>
    </source>
</evidence>
<dbReference type="Proteomes" id="UP000184526">
    <property type="component" value="Unassembled WGS sequence"/>
</dbReference>
<comment type="cofactor">
    <cofactor evidence="11">
        <name>Mg(2+)</name>
        <dbReference type="ChEBI" id="CHEBI:18420"/>
    </cofactor>
    <text evidence="11">Binds 1 Mg(2+) ion per subunit.</text>
</comment>
<keyword evidence="9 11" id="KW-0414">Isoprene biosynthesis</keyword>
<dbReference type="Pfam" id="PF13292">
    <property type="entry name" value="DXP_synthase_N"/>
    <property type="match status" value="1"/>
</dbReference>
<comment type="pathway">
    <text evidence="1 11">Metabolic intermediate biosynthesis; 1-deoxy-D-xylulose 5-phosphate biosynthesis; 1-deoxy-D-xylulose 5-phosphate from D-glyceraldehyde 3-phosphate and pyruvate: step 1/1.</text>
</comment>
<reference evidence="13 14" key="1">
    <citation type="submission" date="2016-11" db="EMBL/GenBank/DDBJ databases">
        <authorList>
            <person name="Jaros S."/>
            <person name="Januszkiewicz K."/>
            <person name="Wedrychowicz H."/>
        </authorList>
    </citation>
    <scope>NUCLEOTIDE SEQUENCE [LARGE SCALE GENOMIC DNA]</scope>
    <source>
        <strain evidence="13 14">DSM 3089</strain>
    </source>
</reference>
<keyword evidence="8 11" id="KW-0786">Thiamine pyrophosphate</keyword>
<evidence type="ECO:0000256" key="1">
    <source>
        <dbReference type="ARBA" id="ARBA00004980"/>
    </source>
</evidence>
<evidence type="ECO:0000256" key="3">
    <source>
        <dbReference type="ARBA" id="ARBA00011738"/>
    </source>
</evidence>
<dbReference type="HAMAP" id="MF_00315">
    <property type="entry name" value="DXP_synth"/>
    <property type="match status" value="1"/>
</dbReference>
<evidence type="ECO:0000256" key="7">
    <source>
        <dbReference type="ARBA" id="ARBA00022977"/>
    </source>
</evidence>
<evidence type="ECO:0000256" key="5">
    <source>
        <dbReference type="ARBA" id="ARBA00022723"/>
    </source>
</evidence>
<evidence type="ECO:0000256" key="8">
    <source>
        <dbReference type="ARBA" id="ARBA00023052"/>
    </source>
</evidence>
<feature type="binding site" evidence="11">
    <location>
        <begin position="147"/>
        <end position="148"/>
    </location>
    <ligand>
        <name>thiamine diphosphate</name>
        <dbReference type="ChEBI" id="CHEBI:58937"/>
    </ligand>
</feature>
<dbReference type="Gene3D" id="3.40.50.920">
    <property type="match status" value="1"/>
</dbReference>
<dbReference type="InterPro" id="IPR005477">
    <property type="entry name" value="Dxylulose-5-P_synthase"/>
</dbReference>
<dbReference type="PANTHER" id="PTHR43322:SF5">
    <property type="entry name" value="1-DEOXY-D-XYLULOSE-5-PHOSPHATE SYNTHASE, CHLOROPLASTIC"/>
    <property type="match status" value="1"/>
</dbReference>
<feature type="domain" description="Transketolase-like pyrimidine-binding" evidence="12">
    <location>
        <begin position="315"/>
        <end position="479"/>
    </location>
</feature>
<dbReference type="GO" id="GO:0000287">
    <property type="term" value="F:magnesium ion binding"/>
    <property type="evidence" value="ECO:0007669"/>
    <property type="project" value="UniProtKB-UniRule"/>
</dbReference>
<comment type="subunit">
    <text evidence="3 11">Homodimer.</text>
</comment>
<dbReference type="InterPro" id="IPR029061">
    <property type="entry name" value="THDP-binding"/>
</dbReference>
<evidence type="ECO:0000259" key="12">
    <source>
        <dbReference type="SMART" id="SM00861"/>
    </source>
</evidence>
<keyword evidence="5 11" id="KW-0479">Metal-binding</keyword>
<dbReference type="InterPro" id="IPR049557">
    <property type="entry name" value="Transketolase_CS"/>
</dbReference>
<comment type="cofactor">
    <cofactor evidence="11">
        <name>thiamine diphosphate</name>
        <dbReference type="ChEBI" id="CHEBI:58937"/>
    </cofactor>
    <text evidence="11">Binds 1 thiamine pyrophosphate per subunit.</text>
</comment>
<feature type="binding site" evidence="11">
    <location>
        <begin position="115"/>
        <end position="117"/>
    </location>
    <ligand>
        <name>thiamine diphosphate</name>
        <dbReference type="ChEBI" id="CHEBI:58937"/>
    </ligand>
</feature>
<protein>
    <recommendedName>
        <fullName evidence="11">1-deoxy-D-xylulose-5-phosphate synthase</fullName>
        <ecNumber evidence="11">2.2.1.7</ecNumber>
    </recommendedName>
    <alternativeName>
        <fullName evidence="11">1-deoxyxylulose-5-phosphate synthase</fullName>
        <shortName evidence="11">DXP synthase</shortName>
        <shortName evidence="11">DXPS</shortName>
    </alternativeName>
</protein>
<dbReference type="GO" id="GO:0016114">
    <property type="term" value="P:terpenoid biosynthetic process"/>
    <property type="evidence" value="ECO:0007669"/>
    <property type="project" value="UniProtKB-UniRule"/>
</dbReference>
<keyword evidence="4 11" id="KW-0808">Transferase</keyword>
<dbReference type="Gene3D" id="3.40.50.970">
    <property type="match status" value="2"/>
</dbReference>
<dbReference type="Pfam" id="PF02779">
    <property type="entry name" value="Transket_pyr"/>
    <property type="match status" value="1"/>
</dbReference>
<dbReference type="InterPro" id="IPR020826">
    <property type="entry name" value="Transketolase_BS"/>
</dbReference>
<evidence type="ECO:0000256" key="11">
    <source>
        <dbReference type="HAMAP-Rule" id="MF_00315"/>
    </source>
</evidence>